<name>A0A1B6EZT5_9HEMI</name>
<dbReference type="AlphaFoldDB" id="A0A1B6EZT5"/>
<sequence length="108" mass="11957">LLVSNPNPSLTEIGDFVEGSSLLQWFTNNSLIVNTQKTKVVNFHIRSANANSESNFLLGDTEVTPSSIICFLGLSIDDRLSFSDHIELIDRRISSGLFILRRLAGYAD</sequence>
<evidence type="ECO:0008006" key="2">
    <source>
        <dbReference type="Google" id="ProtNLM"/>
    </source>
</evidence>
<accession>A0A1B6EZT5</accession>
<evidence type="ECO:0000313" key="1">
    <source>
        <dbReference type="EMBL" id="JAS43455.1"/>
    </source>
</evidence>
<protein>
    <recommendedName>
        <fullName evidence="2">Reverse transcriptase domain-containing protein</fullName>
    </recommendedName>
</protein>
<gene>
    <name evidence="1" type="ORF">g.44579</name>
</gene>
<organism evidence="1">
    <name type="scientific">Cuerna arida</name>
    <dbReference type="NCBI Taxonomy" id="1464854"/>
    <lineage>
        <taxon>Eukaryota</taxon>
        <taxon>Metazoa</taxon>
        <taxon>Ecdysozoa</taxon>
        <taxon>Arthropoda</taxon>
        <taxon>Hexapoda</taxon>
        <taxon>Insecta</taxon>
        <taxon>Pterygota</taxon>
        <taxon>Neoptera</taxon>
        <taxon>Paraneoptera</taxon>
        <taxon>Hemiptera</taxon>
        <taxon>Auchenorrhyncha</taxon>
        <taxon>Membracoidea</taxon>
        <taxon>Cicadellidae</taxon>
        <taxon>Cicadellinae</taxon>
        <taxon>Proconiini</taxon>
        <taxon>Cuerna</taxon>
    </lineage>
</organism>
<reference evidence="1" key="1">
    <citation type="submission" date="2015-11" db="EMBL/GenBank/DDBJ databases">
        <title>De novo transcriptome assembly of four potential Pierce s Disease insect vectors from Arizona vineyards.</title>
        <authorList>
            <person name="Tassone E.E."/>
        </authorList>
    </citation>
    <scope>NUCLEOTIDE SEQUENCE</scope>
</reference>
<dbReference type="EMBL" id="GECZ01026314">
    <property type="protein sequence ID" value="JAS43455.1"/>
    <property type="molecule type" value="Transcribed_RNA"/>
</dbReference>
<proteinExistence type="predicted"/>
<feature type="non-terminal residue" evidence="1">
    <location>
        <position position="1"/>
    </location>
</feature>
<feature type="non-terminal residue" evidence="1">
    <location>
        <position position="108"/>
    </location>
</feature>